<accession>A0ABW8CAT5</accession>
<name>A0ABW8CAT5_9ACTN</name>
<evidence type="ECO:0000256" key="1">
    <source>
        <dbReference type="ARBA" id="ARBA00006547"/>
    </source>
</evidence>
<reference evidence="3 4" key="1">
    <citation type="submission" date="2024-10" db="EMBL/GenBank/DDBJ databases">
        <title>The Natural Products Discovery Center: Release of the First 8490 Sequenced Strains for Exploring Actinobacteria Biosynthetic Diversity.</title>
        <authorList>
            <person name="Kalkreuter E."/>
            <person name="Kautsar S.A."/>
            <person name="Yang D."/>
            <person name="Bader C.D."/>
            <person name="Teijaro C.N."/>
            <person name="Fluegel L."/>
            <person name="Davis C.M."/>
            <person name="Simpson J.R."/>
            <person name="Lauterbach L."/>
            <person name="Steele A.D."/>
            <person name="Gui C."/>
            <person name="Meng S."/>
            <person name="Li G."/>
            <person name="Viehrig K."/>
            <person name="Ye F."/>
            <person name="Su P."/>
            <person name="Kiefer A.F."/>
            <person name="Nichols A."/>
            <person name="Cepeda A.J."/>
            <person name="Yan W."/>
            <person name="Fan B."/>
            <person name="Jiang Y."/>
            <person name="Adhikari A."/>
            <person name="Zheng C.-J."/>
            <person name="Schuster L."/>
            <person name="Cowan T.M."/>
            <person name="Smanski M.J."/>
            <person name="Chevrette M.G."/>
            <person name="De Carvalho L.P.S."/>
            <person name="Shen B."/>
        </authorList>
    </citation>
    <scope>NUCLEOTIDE SEQUENCE [LARGE SCALE GENOMIC DNA]</scope>
    <source>
        <strain evidence="3 4">NPDC053399</strain>
    </source>
</reference>
<comment type="caution">
    <text evidence="3">The sequence shown here is derived from an EMBL/GenBank/DDBJ whole genome shotgun (WGS) entry which is preliminary data.</text>
</comment>
<comment type="similarity">
    <text evidence="1 2">Belongs to the arylamine N-acetyltransferase family.</text>
</comment>
<dbReference type="PANTHER" id="PTHR11786:SF0">
    <property type="entry name" value="ARYLAMINE N-ACETYLTRANSFERASE 4-RELATED"/>
    <property type="match status" value="1"/>
</dbReference>
<dbReference type="Gene3D" id="3.30.2140.10">
    <property type="entry name" value="Arylamine N-acetyltransferase"/>
    <property type="match status" value="1"/>
</dbReference>
<dbReference type="EMBL" id="JBITYG010000005">
    <property type="protein sequence ID" value="MFI9102526.1"/>
    <property type="molecule type" value="Genomic_DNA"/>
</dbReference>
<gene>
    <name evidence="3" type="ORF">ACIGXA_18585</name>
</gene>
<protein>
    <submittedName>
        <fullName evidence="3">Arylamine N-acetyltransferase</fullName>
    </submittedName>
</protein>
<evidence type="ECO:0000313" key="3">
    <source>
        <dbReference type="EMBL" id="MFI9102526.1"/>
    </source>
</evidence>
<evidence type="ECO:0000256" key="2">
    <source>
        <dbReference type="RuleBase" id="RU003452"/>
    </source>
</evidence>
<dbReference type="InterPro" id="IPR038765">
    <property type="entry name" value="Papain-like_cys_pep_sf"/>
</dbReference>
<evidence type="ECO:0000313" key="4">
    <source>
        <dbReference type="Proteomes" id="UP001614394"/>
    </source>
</evidence>
<dbReference type="Gene3D" id="2.40.128.150">
    <property type="entry name" value="Cysteine proteinases"/>
    <property type="match status" value="1"/>
</dbReference>
<organism evidence="3 4">
    <name type="scientific">Streptomyces fildesensis</name>
    <dbReference type="NCBI Taxonomy" id="375757"/>
    <lineage>
        <taxon>Bacteria</taxon>
        <taxon>Bacillati</taxon>
        <taxon>Actinomycetota</taxon>
        <taxon>Actinomycetes</taxon>
        <taxon>Kitasatosporales</taxon>
        <taxon>Streptomycetaceae</taxon>
        <taxon>Streptomyces</taxon>
    </lineage>
</organism>
<sequence>MDASQADAYLSRIGAERPAVPDAAALRDLQLRHLLTVPFENLSIHLGEEIVLTHEALLAKVVGARRGGFCYELNGLFGALLTELGYPVSLFAARVFGKDGVPGPPFDHLALRVEAAGPWLVDVGFGRFTQHPIRLDSREDQPDPSGVFRVVDAPDGDVDILKDGVPEYRLEQRPRELADFEPTCWWQRTSPASHFTRSLVCSLLTPTGRITLSGTSLITTEGDERHEQDLEQDELLAVYRDSFGVVLDRLPVQPAATEESN</sequence>
<dbReference type="SUPFAM" id="SSF54001">
    <property type="entry name" value="Cysteine proteinases"/>
    <property type="match status" value="1"/>
</dbReference>
<keyword evidence="4" id="KW-1185">Reference proteome</keyword>
<proteinExistence type="inferred from homology"/>
<dbReference type="Pfam" id="PF00797">
    <property type="entry name" value="Acetyltransf_2"/>
    <property type="match status" value="1"/>
</dbReference>
<dbReference type="PRINTS" id="PR01543">
    <property type="entry name" value="ANATRNSFRASE"/>
</dbReference>
<dbReference type="PANTHER" id="PTHR11786">
    <property type="entry name" value="N-HYDROXYARYLAMINE O-ACETYLTRANSFERASE"/>
    <property type="match status" value="1"/>
</dbReference>
<dbReference type="RefSeq" id="WP_399650326.1">
    <property type="nucleotide sequence ID" value="NZ_JBITYG010000005.1"/>
</dbReference>
<dbReference type="Proteomes" id="UP001614394">
    <property type="component" value="Unassembled WGS sequence"/>
</dbReference>
<dbReference type="InterPro" id="IPR001447">
    <property type="entry name" value="Arylamine_N-AcTrfase"/>
</dbReference>